<proteinExistence type="predicted"/>
<dbReference type="OrthoDB" id="9785840at2"/>
<gene>
    <name evidence="1" type="ORF">UC8_40400</name>
</gene>
<dbReference type="AlphaFoldDB" id="A0A5B9R671"/>
<dbReference type="Pfam" id="PF05013">
    <property type="entry name" value="FGase"/>
    <property type="match status" value="1"/>
</dbReference>
<reference evidence="1 2" key="1">
    <citation type="submission" date="2019-08" db="EMBL/GenBank/DDBJ databases">
        <title>Deep-cultivation of Planctomycetes and their phenomic and genomic characterization uncovers novel biology.</title>
        <authorList>
            <person name="Wiegand S."/>
            <person name="Jogler M."/>
            <person name="Boedeker C."/>
            <person name="Pinto D."/>
            <person name="Vollmers J."/>
            <person name="Rivas-Marin E."/>
            <person name="Kohn T."/>
            <person name="Peeters S.H."/>
            <person name="Heuer A."/>
            <person name="Rast P."/>
            <person name="Oberbeckmann S."/>
            <person name="Bunk B."/>
            <person name="Jeske O."/>
            <person name="Meyerdierks A."/>
            <person name="Storesund J.E."/>
            <person name="Kallscheuer N."/>
            <person name="Luecker S."/>
            <person name="Lage O.M."/>
            <person name="Pohl T."/>
            <person name="Merkel B.J."/>
            <person name="Hornburger P."/>
            <person name="Mueller R.-W."/>
            <person name="Bruemmer F."/>
            <person name="Labrenz M."/>
            <person name="Spormann A.M."/>
            <person name="Op den Camp H."/>
            <person name="Overmann J."/>
            <person name="Amann R."/>
            <person name="Jetten M.S.M."/>
            <person name="Mascher T."/>
            <person name="Medema M.H."/>
            <person name="Devos D.P."/>
            <person name="Kaster A.-K."/>
            <person name="Ovreas L."/>
            <person name="Rohde M."/>
            <person name="Galperin M.Y."/>
            <person name="Jogler C."/>
        </authorList>
    </citation>
    <scope>NUCLEOTIDE SEQUENCE [LARGE SCALE GENOMIC DNA]</scope>
    <source>
        <strain evidence="1 2">UC8</strain>
    </source>
</reference>
<evidence type="ECO:0000313" key="2">
    <source>
        <dbReference type="Proteomes" id="UP000325286"/>
    </source>
</evidence>
<organism evidence="1 2">
    <name type="scientific">Roseimaritima ulvae</name>
    <dbReference type="NCBI Taxonomy" id="980254"/>
    <lineage>
        <taxon>Bacteria</taxon>
        <taxon>Pseudomonadati</taxon>
        <taxon>Planctomycetota</taxon>
        <taxon>Planctomycetia</taxon>
        <taxon>Pirellulales</taxon>
        <taxon>Pirellulaceae</taxon>
        <taxon>Roseimaritima</taxon>
    </lineage>
</organism>
<keyword evidence="1" id="KW-0378">Hydrolase</keyword>
<dbReference type="GO" id="GO:0016787">
    <property type="term" value="F:hydrolase activity"/>
    <property type="evidence" value="ECO:0007669"/>
    <property type="project" value="UniProtKB-KW"/>
</dbReference>
<protein>
    <submittedName>
        <fullName evidence="1">N-formylglutamate amidohydrolase</fullName>
    </submittedName>
</protein>
<dbReference type="InterPro" id="IPR007709">
    <property type="entry name" value="N-FG_amidohydro"/>
</dbReference>
<dbReference type="Gene3D" id="3.40.630.40">
    <property type="entry name" value="Zn-dependent exopeptidases"/>
    <property type="match status" value="1"/>
</dbReference>
<dbReference type="KEGG" id="rul:UC8_40400"/>
<name>A0A5B9R671_9BACT</name>
<dbReference type="SUPFAM" id="SSF53187">
    <property type="entry name" value="Zn-dependent exopeptidases"/>
    <property type="match status" value="1"/>
</dbReference>
<dbReference type="Proteomes" id="UP000325286">
    <property type="component" value="Chromosome"/>
</dbReference>
<accession>A0A5B9R671</accession>
<evidence type="ECO:0000313" key="1">
    <source>
        <dbReference type="EMBL" id="QEG42011.1"/>
    </source>
</evidence>
<sequence length="258" mass="29926">MTLMPHLIFQRGSGPIVAAAVHDGHDMRPRLEDRIAIDEDQRLHEEDPYTGELAQVAKTQIVGLRSRFEVDLNRPRDEAVYLDPEDAWGLKVWRQPPTEEMIEKSLQEYDAFYASVEELLKDLVEQYGHVAVYDLHSYNHRRGGVEADPDLNPEVNIGTGTMDRDYWGPVVDRFIHDLREHKYHGRSLDVRENVKFQGGQLSRWIHEKFPRQVCSLAIEFKKTFMDEWTGETDPSEIEVIFDVLSSTLPGVREELEKL</sequence>
<keyword evidence="2" id="KW-1185">Reference proteome</keyword>
<dbReference type="EMBL" id="CP042914">
    <property type="protein sequence ID" value="QEG42011.1"/>
    <property type="molecule type" value="Genomic_DNA"/>
</dbReference>